<reference evidence="2 3" key="1">
    <citation type="submission" date="2024-04" db="EMBL/GenBank/DDBJ databases">
        <title>Bacillus oryzaecorticis sp. nov., a moderately halophilic bacterium isolated from rice husks.</title>
        <authorList>
            <person name="Zhu H.-S."/>
        </authorList>
    </citation>
    <scope>NUCLEOTIDE SEQUENCE [LARGE SCALE GENOMIC DNA]</scope>
    <source>
        <strain evidence="2 3">ZC255</strain>
    </source>
</reference>
<keyword evidence="3" id="KW-1185">Reference proteome</keyword>
<protein>
    <submittedName>
        <fullName evidence="2">CotY/CotZ family spore coat protein</fullName>
    </submittedName>
</protein>
<keyword evidence="2" id="KW-0946">Virion</keyword>
<dbReference type="Pfam" id="PF10612">
    <property type="entry name" value="Spore-coat_CotZ"/>
    <property type="match status" value="1"/>
</dbReference>
<feature type="region of interest" description="Disordered" evidence="1">
    <location>
        <begin position="127"/>
        <end position="149"/>
    </location>
</feature>
<keyword evidence="2" id="KW-0167">Capsid protein</keyword>
<accession>A0ABU9KGK0</accession>
<comment type="caution">
    <text evidence="2">The sequence shown here is derived from an EMBL/GenBank/DDBJ whole genome shotgun (WGS) entry which is preliminary data.</text>
</comment>
<proteinExistence type="predicted"/>
<dbReference type="Proteomes" id="UP001389717">
    <property type="component" value="Unassembled WGS sequence"/>
</dbReference>
<sequence length="162" mass="18424">MICHHDNCICKILNELLEEQFKLATQKFKFICEHDKIDTIPFILYTKEDSRPFEAHLHSGSTMFFKIIDIEEDCATLRLLDGVDIDGYTTDDLEELFALYKTDKCITIDCSCFLGIQPLPPKFVNRKLPEVNHGDGQGSGPHESGSFGKGYGSGYHWECDPK</sequence>
<gene>
    <name evidence="2" type="ORF">AAEO50_19575</name>
</gene>
<organism evidence="2 3">
    <name type="scientific">Rossellomorea oryzaecorticis</name>
    <dbReference type="NCBI Taxonomy" id="1396505"/>
    <lineage>
        <taxon>Bacteria</taxon>
        <taxon>Bacillati</taxon>
        <taxon>Bacillota</taxon>
        <taxon>Bacilli</taxon>
        <taxon>Bacillales</taxon>
        <taxon>Bacillaceae</taxon>
        <taxon>Rossellomorea</taxon>
    </lineage>
</organism>
<dbReference type="EMBL" id="JBBYAF010000056">
    <property type="protein sequence ID" value="MEL3974495.1"/>
    <property type="molecule type" value="Genomic_DNA"/>
</dbReference>
<evidence type="ECO:0000313" key="2">
    <source>
        <dbReference type="EMBL" id="MEL3974495.1"/>
    </source>
</evidence>
<dbReference type="InterPro" id="IPR019593">
    <property type="entry name" value="Spore_coat_protein_Z/Y"/>
</dbReference>
<dbReference type="RefSeq" id="WP_341986035.1">
    <property type="nucleotide sequence ID" value="NZ_JBBYAF010000056.1"/>
</dbReference>
<evidence type="ECO:0000256" key="1">
    <source>
        <dbReference type="SAM" id="MobiDB-lite"/>
    </source>
</evidence>
<name>A0ABU9KGK0_9BACI</name>
<evidence type="ECO:0000313" key="3">
    <source>
        <dbReference type="Proteomes" id="UP001389717"/>
    </source>
</evidence>